<dbReference type="EMBL" id="BLAL01000218">
    <property type="protein sequence ID" value="GES92958.1"/>
    <property type="molecule type" value="Genomic_DNA"/>
</dbReference>
<gene>
    <name evidence="1" type="ORF">RCL2_001971900</name>
</gene>
<accession>A0A8H3QUR8</accession>
<comment type="caution">
    <text evidence="1">The sequence shown here is derived from an EMBL/GenBank/DDBJ whole genome shotgun (WGS) entry which is preliminary data.</text>
</comment>
<dbReference type="AlphaFoldDB" id="A0A8H3QUR8"/>
<sequence length="260" mass="29107">MAYAREHEAAKWVEASGGRVPPISFWEGDYAIGRGHFNGGVHVGYVDKDREGLVIGWGGKEEILKDYEVLTGDKSYFHWVERSGACQPQSFTPLKGGHEADGIELYIAKTKHNGKIKIGKIRPEWSSMGYGLDGRELSAENYFRNKSLDRSLNGSDIVEVPPISFWEVGRGRLKNKNELYIAKTEHNGKIIIDKVGPNFEISAAKWVGFLEEKFLQFHSGKEIIVICRGHFKGGVHIRYVDKDREGPALKGGYGTDVKPN</sequence>
<organism evidence="1 2">
    <name type="scientific">Rhizophagus clarus</name>
    <dbReference type="NCBI Taxonomy" id="94130"/>
    <lineage>
        <taxon>Eukaryota</taxon>
        <taxon>Fungi</taxon>
        <taxon>Fungi incertae sedis</taxon>
        <taxon>Mucoromycota</taxon>
        <taxon>Glomeromycotina</taxon>
        <taxon>Glomeromycetes</taxon>
        <taxon>Glomerales</taxon>
        <taxon>Glomeraceae</taxon>
        <taxon>Rhizophagus</taxon>
    </lineage>
</organism>
<evidence type="ECO:0000313" key="1">
    <source>
        <dbReference type="EMBL" id="GES92958.1"/>
    </source>
</evidence>
<name>A0A8H3QUR8_9GLOM</name>
<dbReference type="Pfam" id="PF11901">
    <property type="entry name" value="DM9"/>
    <property type="match status" value="1"/>
</dbReference>
<proteinExistence type="predicted"/>
<dbReference type="Proteomes" id="UP000615446">
    <property type="component" value="Unassembled WGS sequence"/>
</dbReference>
<dbReference type="InterPro" id="IPR006616">
    <property type="entry name" value="DM9_repeat"/>
</dbReference>
<dbReference type="PANTHER" id="PTHR31649:SF1">
    <property type="entry name" value="FARNESOIC ACID O-METHYL TRANSFERASE DOMAIN-CONTAINING PROTEIN"/>
    <property type="match status" value="1"/>
</dbReference>
<protein>
    <submittedName>
        <fullName evidence="1">C3 and PZP-like alpha-2-macroglobulin domain-containing protein 8</fullName>
    </submittedName>
</protein>
<evidence type="ECO:0000313" key="2">
    <source>
        <dbReference type="Proteomes" id="UP000615446"/>
    </source>
</evidence>
<dbReference type="PANTHER" id="PTHR31649">
    <property type="entry name" value="AGAP009604-PA"/>
    <property type="match status" value="1"/>
</dbReference>
<reference evidence="1" key="1">
    <citation type="submission" date="2019-10" db="EMBL/GenBank/DDBJ databases">
        <title>Conservation and host-specific expression of non-tandemly repeated heterogenous ribosome RNA gene in arbuscular mycorrhizal fungi.</title>
        <authorList>
            <person name="Maeda T."/>
            <person name="Kobayashi Y."/>
            <person name="Nakagawa T."/>
            <person name="Ezawa T."/>
            <person name="Yamaguchi K."/>
            <person name="Bino T."/>
            <person name="Nishimoto Y."/>
            <person name="Shigenobu S."/>
            <person name="Kawaguchi M."/>
        </authorList>
    </citation>
    <scope>NUCLEOTIDE SEQUENCE</scope>
    <source>
        <strain evidence="1">HR1</strain>
    </source>
</reference>
<dbReference type="OrthoDB" id="2142040at2759"/>